<keyword evidence="1" id="KW-0472">Membrane</keyword>
<sequence>MLANLNFNRNTPFSFIEYGFQAYYASLFLMVWIHPEQYNVTLINDLAVLMVFEFIMVHSGVFMAVMPKKISLFVFFPLYGLFAYSFNHSVINANIFYIYLLTVLNRMRFAFSDVSLEVRAIQIGKSVAKAIFYFFLMFAVALGNDIIPKLGLTDHYLEKSNYFGTVKSSGLFIEKPYVPICMGFIYYALPVLYFIYRMIKNIGNKNTDNTLQGEKLIFSRSITTYNQKFRSDKI</sequence>
<gene>
    <name evidence="2" type="ORF">SAMN05444484_102348</name>
</gene>
<evidence type="ECO:0000313" key="2">
    <source>
        <dbReference type="EMBL" id="SHL72172.1"/>
    </source>
</evidence>
<feature type="transmembrane region" description="Helical" evidence="1">
    <location>
        <begin position="177"/>
        <end position="196"/>
    </location>
</feature>
<feature type="transmembrane region" description="Helical" evidence="1">
    <location>
        <begin position="86"/>
        <end position="105"/>
    </location>
</feature>
<dbReference type="Proteomes" id="UP000184028">
    <property type="component" value="Unassembled WGS sequence"/>
</dbReference>
<keyword evidence="1" id="KW-1133">Transmembrane helix</keyword>
<evidence type="ECO:0000313" key="3">
    <source>
        <dbReference type="Proteomes" id="UP000184028"/>
    </source>
</evidence>
<organism evidence="2 3">
    <name type="scientific">Flavobacterium chilense</name>
    <dbReference type="NCBI Taxonomy" id="946677"/>
    <lineage>
        <taxon>Bacteria</taxon>
        <taxon>Pseudomonadati</taxon>
        <taxon>Bacteroidota</taxon>
        <taxon>Flavobacteriia</taxon>
        <taxon>Flavobacteriales</taxon>
        <taxon>Flavobacteriaceae</taxon>
        <taxon>Flavobacterium</taxon>
    </lineage>
</organism>
<keyword evidence="1" id="KW-0812">Transmembrane</keyword>
<feature type="transmembrane region" description="Helical" evidence="1">
    <location>
        <begin position="126"/>
        <end position="147"/>
    </location>
</feature>
<dbReference type="EMBL" id="FRBT01000002">
    <property type="protein sequence ID" value="SHL72172.1"/>
    <property type="molecule type" value="Genomic_DNA"/>
</dbReference>
<proteinExistence type="predicted"/>
<dbReference type="AlphaFoldDB" id="A0A1M7CY39"/>
<dbReference type="OrthoDB" id="6464693at2"/>
<keyword evidence="3" id="KW-1185">Reference proteome</keyword>
<evidence type="ECO:0000256" key="1">
    <source>
        <dbReference type="SAM" id="Phobius"/>
    </source>
</evidence>
<protein>
    <submittedName>
        <fullName evidence="2">Uncharacterized protein</fullName>
    </submittedName>
</protein>
<dbReference type="STRING" id="946677.SAMN05444484_102348"/>
<feature type="transmembrane region" description="Helical" evidence="1">
    <location>
        <begin position="15"/>
        <end position="34"/>
    </location>
</feature>
<dbReference type="RefSeq" id="WP_068841824.1">
    <property type="nucleotide sequence ID" value="NZ_FRBT01000002.1"/>
</dbReference>
<accession>A0A1M7CY39</accession>
<feature type="transmembrane region" description="Helical" evidence="1">
    <location>
        <begin position="46"/>
        <end position="66"/>
    </location>
</feature>
<reference evidence="3" key="1">
    <citation type="submission" date="2016-11" db="EMBL/GenBank/DDBJ databases">
        <authorList>
            <person name="Varghese N."/>
            <person name="Submissions S."/>
        </authorList>
    </citation>
    <scope>NUCLEOTIDE SEQUENCE [LARGE SCALE GENOMIC DNA]</scope>
    <source>
        <strain evidence="3">DSM 24724</strain>
    </source>
</reference>
<name>A0A1M7CY39_9FLAO</name>